<dbReference type="Proteomes" id="UP000290289">
    <property type="component" value="Chromosome 15"/>
</dbReference>
<dbReference type="InterPro" id="IPR036282">
    <property type="entry name" value="Glutathione-S-Trfase_C_sf"/>
</dbReference>
<dbReference type="STRING" id="3750.A0A498I0T5"/>
<name>A0A498I0T5_MALDO</name>
<protein>
    <submittedName>
        <fullName evidence="1">Uncharacterized protein</fullName>
    </submittedName>
</protein>
<proteinExistence type="predicted"/>
<dbReference type="AlphaFoldDB" id="A0A498I0T5"/>
<accession>A0A498I0T5</accession>
<dbReference type="SUPFAM" id="SSF47616">
    <property type="entry name" value="GST C-terminal domain-like"/>
    <property type="match status" value="1"/>
</dbReference>
<gene>
    <name evidence="1" type="ORF">DVH24_030236</name>
</gene>
<sequence>MGNPVGKFNLKPNPVENFSDLYTDASLKALNKFLAGKSYISRDKLTLDDIKVYVAVFEKPPVLLPM</sequence>
<dbReference type="EMBL" id="RDQH01000341">
    <property type="protein sequence ID" value="RXH75515.1"/>
    <property type="molecule type" value="Genomic_DNA"/>
</dbReference>
<dbReference type="Gene3D" id="1.20.1050.10">
    <property type="match status" value="1"/>
</dbReference>
<evidence type="ECO:0000313" key="1">
    <source>
        <dbReference type="EMBL" id="RXH75515.1"/>
    </source>
</evidence>
<organism evidence="1 2">
    <name type="scientific">Malus domestica</name>
    <name type="common">Apple</name>
    <name type="synonym">Pyrus malus</name>
    <dbReference type="NCBI Taxonomy" id="3750"/>
    <lineage>
        <taxon>Eukaryota</taxon>
        <taxon>Viridiplantae</taxon>
        <taxon>Streptophyta</taxon>
        <taxon>Embryophyta</taxon>
        <taxon>Tracheophyta</taxon>
        <taxon>Spermatophyta</taxon>
        <taxon>Magnoliopsida</taxon>
        <taxon>eudicotyledons</taxon>
        <taxon>Gunneridae</taxon>
        <taxon>Pentapetalae</taxon>
        <taxon>rosids</taxon>
        <taxon>fabids</taxon>
        <taxon>Rosales</taxon>
        <taxon>Rosaceae</taxon>
        <taxon>Amygdaloideae</taxon>
        <taxon>Maleae</taxon>
        <taxon>Malus</taxon>
    </lineage>
</organism>
<keyword evidence="2" id="KW-1185">Reference proteome</keyword>
<reference evidence="1 2" key="1">
    <citation type="submission" date="2018-10" db="EMBL/GenBank/DDBJ databases">
        <title>A high-quality apple genome assembly.</title>
        <authorList>
            <person name="Hu J."/>
        </authorList>
    </citation>
    <scope>NUCLEOTIDE SEQUENCE [LARGE SCALE GENOMIC DNA]</scope>
    <source>
        <strain evidence="2">cv. HFTH1</strain>
        <tissue evidence="1">Young leaf</tissue>
    </source>
</reference>
<evidence type="ECO:0000313" key="2">
    <source>
        <dbReference type="Proteomes" id="UP000290289"/>
    </source>
</evidence>
<comment type="caution">
    <text evidence="1">The sequence shown here is derived from an EMBL/GenBank/DDBJ whole genome shotgun (WGS) entry which is preliminary data.</text>
</comment>